<comment type="caution">
    <text evidence="4">The sequence shown here is derived from an EMBL/GenBank/DDBJ whole genome shotgun (WGS) entry which is preliminary data.</text>
</comment>
<keyword evidence="5" id="KW-1185">Reference proteome</keyword>
<evidence type="ECO:0000313" key="4">
    <source>
        <dbReference type="EMBL" id="OAB80376.1"/>
    </source>
</evidence>
<dbReference type="RefSeq" id="WP_068590898.1">
    <property type="nucleotide sequence ID" value="NZ_LRXL01000026.1"/>
</dbReference>
<dbReference type="InterPro" id="IPR037126">
    <property type="entry name" value="PdaC/RsiV-like_sf"/>
</dbReference>
<dbReference type="Proteomes" id="UP000077013">
    <property type="component" value="Unassembled WGS sequence"/>
</dbReference>
<evidence type="ECO:0000256" key="1">
    <source>
        <dbReference type="SAM" id="SignalP"/>
    </source>
</evidence>
<organism evidence="4 5">
    <name type="scientific">Cochleicola gelatinilyticus</name>
    <dbReference type="NCBI Taxonomy" id="1763537"/>
    <lineage>
        <taxon>Bacteria</taxon>
        <taxon>Pseudomonadati</taxon>
        <taxon>Bacteroidota</taxon>
        <taxon>Flavobacteriia</taxon>
        <taxon>Flavobacteriales</taxon>
        <taxon>Flavobacteriaceae</taxon>
        <taxon>Cochleicola</taxon>
    </lineage>
</organism>
<proteinExistence type="predicted"/>
<reference evidence="4 5" key="1">
    <citation type="submission" date="2016-02" db="EMBL/GenBank/DDBJ databases">
        <title>Ulvibacter sp. LPB0005, isolated from Thais luteostoma.</title>
        <authorList>
            <person name="Shin S.-K."/>
            <person name="Yi H."/>
        </authorList>
    </citation>
    <scope>NUCLEOTIDE SEQUENCE [LARGE SCALE GENOMIC DNA]</scope>
    <source>
        <strain evidence="4 5">LPB0005</strain>
    </source>
</reference>
<dbReference type="PROSITE" id="PS51257">
    <property type="entry name" value="PROKAR_LIPOPROTEIN"/>
    <property type="match status" value="1"/>
</dbReference>
<dbReference type="OrthoDB" id="594879at2"/>
<dbReference type="Pfam" id="PF11738">
    <property type="entry name" value="DUF3298"/>
    <property type="match status" value="1"/>
</dbReference>
<evidence type="ECO:0000259" key="2">
    <source>
        <dbReference type="Pfam" id="PF11738"/>
    </source>
</evidence>
<name>A0A167J6Q3_9FLAO</name>
<dbReference type="Gene3D" id="3.30.565.40">
    <property type="entry name" value="Fervidobacterium nodosum Rt17-B1 like"/>
    <property type="match status" value="1"/>
</dbReference>
<evidence type="ECO:0000259" key="3">
    <source>
        <dbReference type="Pfam" id="PF13739"/>
    </source>
</evidence>
<gene>
    <name evidence="4" type="ORF">ULVI_06480</name>
</gene>
<keyword evidence="1" id="KW-0732">Signal</keyword>
<feature type="chain" id="PRO_5007888660" description="Deacetylase PdaC domain-containing protein" evidence="1">
    <location>
        <begin position="24"/>
        <end position="253"/>
    </location>
</feature>
<dbReference type="EMBL" id="LRXL01000026">
    <property type="protein sequence ID" value="OAB80376.1"/>
    <property type="molecule type" value="Genomic_DNA"/>
</dbReference>
<dbReference type="AlphaFoldDB" id="A0A167J6Q3"/>
<feature type="signal peptide" evidence="1">
    <location>
        <begin position="1"/>
        <end position="23"/>
    </location>
</feature>
<protein>
    <recommendedName>
        <fullName evidence="6">Deacetylase PdaC domain-containing protein</fullName>
    </recommendedName>
</protein>
<dbReference type="Pfam" id="PF13739">
    <property type="entry name" value="PdaC"/>
    <property type="match status" value="1"/>
</dbReference>
<dbReference type="InterPro" id="IPR021729">
    <property type="entry name" value="DUF3298"/>
</dbReference>
<feature type="domain" description="Deacetylase PdaC" evidence="3">
    <location>
        <begin position="43"/>
        <end position="148"/>
    </location>
</feature>
<feature type="domain" description="DUF3298" evidence="2">
    <location>
        <begin position="168"/>
        <end position="245"/>
    </location>
</feature>
<evidence type="ECO:0008006" key="6">
    <source>
        <dbReference type="Google" id="ProtNLM"/>
    </source>
</evidence>
<accession>A0A167J6Q3</accession>
<evidence type="ECO:0000313" key="5">
    <source>
        <dbReference type="Proteomes" id="UP000077013"/>
    </source>
</evidence>
<sequence>MHNRILILLFSGLILTACKNNTATEPLTFSSESVTESDLPSCKNEDCPKITLNYELAAGDSSTSEAINKTLEKHIIASLQLGDDVITAKTIPAAMEYFVSRYRKDKEKFPDTTFEYEAKVDLSKLAQLEKLVSFELQSYQFAGGAHGYQATTFLNFNTETGTLLSRSELFKNEKEFKTFAETKFKEANNIAVNENINSTGFWFEDDTFFLPDTIGFTEDNLILYYNQYDIASYADGPIELEIPRKEAEAFLVY</sequence>
<dbReference type="Gene3D" id="3.90.640.20">
    <property type="entry name" value="Heat-shock cognate protein, ATPase"/>
    <property type="match status" value="1"/>
</dbReference>
<dbReference type="InterPro" id="IPR025303">
    <property type="entry name" value="PdaC"/>
</dbReference>
<dbReference type="STRING" id="1763537.ULVI_06480"/>